<dbReference type="AlphaFoldDB" id="A0AAV4X919"/>
<gene>
    <name evidence="1" type="ORF">CDAR_444291</name>
</gene>
<comment type="caution">
    <text evidence="1">The sequence shown here is derived from an EMBL/GenBank/DDBJ whole genome shotgun (WGS) entry which is preliminary data.</text>
</comment>
<accession>A0AAV4X919</accession>
<proteinExistence type="predicted"/>
<evidence type="ECO:0000313" key="2">
    <source>
        <dbReference type="Proteomes" id="UP001054837"/>
    </source>
</evidence>
<name>A0AAV4X919_9ARAC</name>
<evidence type="ECO:0000313" key="1">
    <source>
        <dbReference type="EMBL" id="GIY91183.1"/>
    </source>
</evidence>
<dbReference type="Proteomes" id="UP001054837">
    <property type="component" value="Unassembled WGS sequence"/>
</dbReference>
<dbReference type="EMBL" id="BPLQ01015729">
    <property type="protein sequence ID" value="GIY91183.1"/>
    <property type="molecule type" value="Genomic_DNA"/>
</dbReference>
<organism evidence="1 2">
    <name type="scientific">Caerostris darwini</name>
    <dbReference type="NCBI Taxonomy" id="1538125"/>
    <lineage>
        <taxon>Eukaryota</taxon>
        <taxon>Metazoa</taxon>
        <taxon>Ecdysozoa</taxon>
        <taxon>Arthropoda</taxon>
        <taxon>Chelicerata</taxon>
        <taxon>Arachnida</taxon>
        <taxon>Araneae</taxon>
        <taxon>Araneomorphae</taxon>
        <taxon>Entelegynae</taxon>
        <taxon>Araneoidea</taxon>
        <taxon>Araneidae</taxon>
        <taxon>Caerostris</taxon>
    </lineage>
</organism>
<protein>
    <submittedName>
        <fullName evidence="1">Uncharacterized protein</fullName>
    </submittedName>
</protein>
<sequence length="75" mass="9026">MRKAAALERRLFTVNDQNSSNCLLKSHLFHQTIKRHLKKESSRRESSVWQTNLVMEVVMDRQYPYNTYCFHKLVL</sequence>
<reference evidence="1 2" key="1">
    <citation type="submission" date="2021-06" db="EMBL/GenBank/DDBJ databases">
        <title>Caerostris darwini draft genome.</title>
        <authorList>
            <person name="Kono N."/>
            <person name="Arakawa K."/>
        </authorList>
    </citation>
    <scope>NUCLEOTIDE SEQUENCE [LARGE SCALE GENOMIC DNA]</scope>
</reference>
<keyword evidence="2" id="KW-1185">Reference proteome</keyword>